<gene>
    <name evidence="1" type="ORF">ATANTOWER_025324</name>
</gene>
<accession>A0ABU7CLN6</accession>
<comment type="caution">
    <text evidence="1">The sequence shown here is derived from an EMBL/GenBank/DDBJ whole genome shotgun (WGS) entry which is preliminary data.</text>
</comment>
<organism evidence="1 2">
    <name type="scientific">Ataeniobius toweri</name>
    <dbReference type="NCBI Taxonomy" id="208326"/>
    <lineage>
        <taxon>Eukaryota</taxon>
        <taxon>Metazoa</taxon>
        <taxon>Chordata</taxon>
        <taxon>Craniata</taxon>
        <taxon>Vertebrata</taxon>
        <taxon>Euteleostomi</taxon>
        <taxon>Actinopterygii</taxon>
        <taxon>Neopterygii</taxon>
        <taxon>Teleostei</taxon>
        <taxon>Neoteleostei</taxon>
        <taxon>Acanthomorphata</taxon>
        <taxon>Ovalentaria</taxon>
        <taxon>Atherinomorphae</taxon>
        <taxon>Cyprinodontiformes</taxon>
        <taxon>Goodeidae</taxon>
        <taxon>Ataeniobius</taxon>
    </lineage>
</organism>
<evidence type="ECO:0000313" key="1">
    <source>
        <dbReference type="EMBL" id="MED6262755.1"/>
    </source>
</evidence>
<dbReference type="Proteomes" id="UP001345963">
    <property type="component" value="Unassembled WGS sequence"/>
</dbReference>
<dbReference type="EMBL" id="JAHUTI010094353">
    <property type="protein sequence ID" value="MED6262755.1"/>
    <property type="molecule type" value="Genomic_DNA"/>
</dbReference>
<keyword evidence="2" id="KW-1185">Reference proteome</keyword>
<reference evidence="1 2" key="1">
    <citation type="submission" date="2021-07" db="EMBL/GenBank/DDBJ databases">
        <authorList>
            <person name="Palmer J.M."/>
        </authorList>
    </citation>
    <scope>NUCLEOTIDE SEQUENCE [LARGE SCALE GENOMIC DNA]</scope>
    <source>
        <strain evidence="1 2">AT_MEX2019</strain>
        <tissue evidence="1">Muscle</tissue>
    </source>
</reference>
<proteinExistence type="predicted"/>
<sequence length="84" mass="9413">MGVCVIVCPVLPCDGLGQHRALKIGTSSPVTMYERSRFIQRCVAGFVLEVSSFIFLLQQQKDMLQAKSLKLERHLRLLPAARRG</sequence>
<name>A0ABU7CLN6_9TELE</name>
<protein>
    <submittedName>
        <fullName evidence="1">Uncharacterized protein</fullName>
    </submittedName>
</protein>
<evidence type="ECO:0000313" key="2">
    <source>
        <dbReference type="Proteomes" id="UP001345963"/>
    </source>
</evidence>